<reference evidence="4" key="1">
    <citation type="journal article" date="2009" name="PLoS Pathog.">
        <title>Genomic Analyses of the Microsporidian Nosema ceranae, an Emergent Pathogen of Honey Bees.</title>
        <authorList>
            <person name="Cornman R.S."/>
            <person name="Chen Y.P."/>
            <person name="Schatz M.C."/>
            <person name="Street C."/>
            <person name="Zhao Y."/>
            <person name="Desany B."/>
            <person name="Egholm M."/>
            <person name="Hutchison S."/>
            <person name="Pettis J.S."/>
            <person name="Lipkin W.I."/>
            <person name="Evans J.D."/>
        </authorList>
    </citation>
    <scope>NUCLEOTIDE SEQUENCE</scope>
    <source>
        <strain evidence="4">BRL01</strain>
    </source>
</reference>
<dbReference type="Pfam" id="PF00328">
    <property type="entry name" value="His_Phos_2"/>
    <property type="match status" value="2"/>
</dbReference>
<dbReference type="OMA" id="SSWMEND"/>
<evidence type="ECO:0000313" key="4">
    <source>
        <dbReference type="EMBL" id="EEQ82556.1"/>
    </source>
</evidence>
<dbReference type="OrthoDB" id="10257284at2759"/>
<evidence type="ECO:0000256" key="2">
    <source>
        <dbReference type="ARBA" id="ARBA00022801"/>
    </source>
</evidence>
<dbReference type="InterPro" id="IPR000560">
    <property type="entry name" value="His_Pase_clade-2"/>
</dbReference>
<proteinExistence type="inferred from homology"/>
<feature type="signal peptide" evidence="3">
    <location>
        <begin position="1"/>
        <end position="15"/>
    </location>
</feature>
<evidence type="ECO:0000256" key="3">
    <source>
        <dbReference type="SAM" id="SignalP"/>
    </source>
</evidence>
<dbReference type="Proteomes" id="UP000009082">
    <property type="component" value="Unassembled WGS sequence"/>
</dbReference>
<gene>
    <name evidence="4" type="ORF">NCER_100710</name>
</gene>
<keyword evidence="3" id="KW-0732">Signal</keyword>
<name>C4V899_VAIC1</name>
<feature type="chain" id="PRO_5012587519" description="Acid phosphatase" evidence="3">
    <location>
        <begin position="16"/>
        <end position="401"/>
    </location>
</feature>
<dbReference type="STRING" id="578460.C4V899"/>
<dbReference type="SUPFAM" id="SSF53254">
    <property type="entry name" value="Phosphoglycerate mutase-like"/>
    <property type="match status" value="1"/>
</dbReference>
<dbReference type="KEGG" id="nce:NCER_100710"/>
<dbReference type="PANTHER" id="PTHR11567">
    <property type="entry name" value="ACID PHOSPHATASE-RELATED"/>
    <property type="match status" value="1"/>
</dbReference>
<dbReference type="VEuPathDB" id="MicrosporidiaDB:NCER_100710"/>
<dbReference type="CDD" id="cd07061">
    <property type="entry name" value="HP_HAP_like"/>
    <property type="match status" value="1"/>
</dbReference>
<comment type="similarity">
    <text evidence="1">Belongs to the histidine acid phosphatase family.</text>
</comment>
<evidence type="ECO:0000313" key="5">
    <source>
        <dbReference type="Proteomes" id="UP000009082"/>
    </source>
</evidence>
<dbReference type="PROSITE" id="PS00616">
    <property type="entry name" value="HIS_ACID_PHOSPHAT_1"/>
    <property type="match status" value="1"/>
</dbReference>
<dbReference type="Gene3D" id="3.40.50.1240">
    <property type="entry name" value="Phosphoglycerate mutase-like"/>
    <property type="match status" value="1"/>
</dbReference>
<dbReference type="HOGENOM" id="CLU_706151_0_0_1"/>
<evidence type="ECO:0000256" key="1">
    <source>
        <dbReference type="ARBA" id="ARBA00005375"/>
    </source>
</evidence>
<dbReference type="InParanoid" id="C4V899"/>
<dbReference type="InterPro" id="IPR050645">
    <property type="entry name" value="Histidine_acid_phosphatase"/>
</dbReference>
<dbReference type="InterPro" id="IPR033379">
    <property type="entry name" value="Acid_Pase_AS"/>
</dbReference>
<dbReference type="GO" id="GO:0016791">
    <property type="term" value="F:phosphatase activity"/>
    <property type="evidence" value="ECO:0007669"/>
    <property type="project" value="TreeGrafter"/>
</dbReference>
<dbReference type="AlphaFoldDB" id="C4V899"/>
<dbReference type="EMBL" id="ACOL01000045">
    <property type="protein sequence ID" value="EEQ82556.1"/>
    <property type="molecule type" value="Genomic_DNA"/>
</dbReference>
<organism evidence="5">
    <name type="scientific">Vairimorpha ceranae (strain BRL01)</name>
    <name type="common">Microsporidian parasite</name>
    <name type="synonym">Nosema ceranae</name>
    <dbReference type="NCBI Taxonomy" id="578460"/>
    <lineage>
        <taxon>Eukaryota</taxon>
        <taxon>Fungi</taxon>
        <taxon>Fungi incertae sedis</taxon>
        <taxon>Microsporidia</taxon>
        <taxon>Nosematidae</taxon>
        <taxon>Vairimorpha</taxon>
    </lineage>
</organism>
<dbReference type="PANTHER" id="PTHR11567:SF110">
    <property type="entry name" value="2-PHOSPHOXYLOSE PHOSPHATASE 1"/>
    <property type="match status" value="1"/>
</dbReference>
<accession>C4V899</accession>
<sequence length="401" mass="46809">MKFMLCLLFTNLINTLEWNYNNNKSANQNSKVSSKDFMGYCNADYKFFGKPPNFHLEKLIVIFRHGDRAPIKNYYSDWENKNCIKCNFTGEKINNCQKKKCEEGELTSKGYDQAQKLGGFIKKNYQKLLFPDNLHKEYISYRVTKIGRTHSTLMGVMNGLAKTKSIRHIRPLPYTDPLMKIKKCMYLEKQMSLDFKISIKTFNLFYKLGILNGKKLSYFSDELKCAMCNNITINLKNKDDVFNKIIKISFDNWSKQMSNVIKNDMSKTILFGRFGFELIDELQSESVLSLISAHDGSIAMILAALTSDIQKWPPYASAIFIELWCKSTKKYVRLIYNDKKINFDGYAEELIPLNVFLYYIYSLSLDDTEISRMCQINTSSINNSNLLRNEDENDDYFFKLF</sequence>
<protein>
    <recommendedName>
        <fullName evidence="6">Acid phosphatase</fullName>
    </recommendedName>
</protein>
<keyword evidence="2" id="KW-0378">Hydrolase</keyword>
<evidence type="ECO:0008006" key="6">
    <source>
        <dbReference type="Google" id="ProtNLM"/>
    </source>
</evidence>
<dbReference type="InterPro" id="IPR029033">
    <property type="entry name" value="His_PPase_superfam"/>
</dbReference>
<dbReference type="FunCoup" id="C4V899">
    <property type="interactions" value="6"/>
</dbReference>